<keyword evidence="6" id="KW-1185">Reference proteome</keyword>
<evidence type="ECO:0000259" key="4">
    <source>
        <dbReference type="PROSITE" id="PS50076"/>
    </source>
</evidence>
<organism evidence="5 6">
    <name type="scientific">Smittium simulii</name>
    <dbReference type="NCBI Taxonomy" id="133385"/>
    <lineage>
        <taxon>Eukaryota</taxon>
        <taxon>Fungi</taxon>
        <taxon>Fungi incertae sedis</taxon>
        <taxon>Zoopagomycota</taxon>
        <taxon>Kickxellomycotina</taxon>
        <taxon>Harpellomycetes</taxon>
        <taxon>Harpellales</taxon>
        <taxon>Legeriomycetaceae</taxon>
        <taxon>Smittium</taxon>
    </lineage>
</organism>
<dbReference type="PROSITE" id="PS50076">
    <property type="entry name" value="DNAJ_2"/>
    <property type="match status" value="1"/>
</dbReference>
<dbReference type="Pfam" id="PF00226">
    <property type="entry name" value="DnaJ"/>
    <property type="match status" value="1"/>
</dbReference>
<dbReference type="STRING" id="133385.A0A2T9YIV4"/>
<dbReference type="OrthoDB" id="10250354at2759"/>
<sequence>MPAKKKNKASKSAKAESHRDNDASIVEEQHPAPHSDPICPLEKSVPSDTHNAPVLGNDGQTNEYSHSNTEKEENEENLNTGDEYLTASQKIELESWATDEEIREAYRKFSRLFHPDKHTDSETQDWASAQFLQIQEAYEVLINPTHRAAYDVLGVKPSASNLEVGSKLMSKEEIRQEFDRNLRLQNEKDLSNLIGSKSDLNLVINSYLLTSDYFRDKLMENGTTHLGDRSIKNIPNLLLKHQLETKHSFMIPLGPTLSSYITTRAIISPVKSSGNVGVILKHTSARTTTEISLPVLPPYTLKVKRSSQLGNSTFYNITTKFHKISLSTPPTITATYGQSVSDSSSAFLKFSTGNQYCFGELWDTDENSNKKNKSKENDLATIPYESSQVSFTYSGMVMGDMRFDMTSLFSVPDQKIVFNVVKPIDSSLTLTSSVSFGAMSTVLEQRPDLYDYEVPRDYALGSITAHLGGNLQVNEYENYGYAVSFGINAMTTLQLSYRRLGQNINVPILLSPILEIDVLTLFLLLPTMITVGVNYLYLRPKKLLKLRQRISDLEVELLQKIELQKKHSIRTKKLLEPISKQKQAAELKVNGLVIQRALYGDISTNVEEKTNDPTTQLDQLEIVNDKTIDVTDVLMALVNKSQLVIPAPKNGLQGIIGFYNPLLSSTLSDSATFAKDHHYNTQSYNDGEFFSSKNVKGVMSHLSLLFDSLPTNLSFMKNTNADNQTSLLEQVSKCQPKLLVEYMFKGKQHVAIINNSSSVILPLEGNFA</sequence>
<evidence type="ECO:0000313" key="6">
    <source>
        <dbReference type="Proteomes" id="UP000245383"/>
    </source>
</evidence>
<dbReference type="SUPFAM" id="SSF46565">
    <property type="entry name" value="Chaperone J-domain"/>
    <property type="match status" value="1"/>
</dbReference>
<dbReference type="Pfam" id="PF22774">
    <property type="entry name" value="DNAJC11_beta-barrel"/>
    <property type="match status" value="1"/>
</dbReference>
<dbReference type="EMBL" id="MBFR01000169">
    <property type="protein sequence ID" value="PVU92245.1"/>
    <property type="molecule type" value="Genomic_DNA"/>
</dbReference>
<dbReference type="Pfam" id="PF11875">
    <property type="entry name" value="DnaJ-like_C11_C"/>
    <property type="match status" value="1"/>
</dbReference>
<keyword evidence="1" id="KW-0143">Chaperone</keyword>
<protein>
    <recommendedName>
        <fullName evidence="4">J domain-containing protein</fullName>
    </recommendedName>
</protein>
<dbReference type="PANTHER" id="PTHR44157:SF1">
    <property type="entry name" value="DNAJ HOMOLOG SUBFAMILY C MEMBER 11"/>
    <property type="match status" value="1"/>
</dbReference>
<dbReference type="CDD" id="cd06257">
    <property type="entry name" value="DnaJ"/>
    <property type="match status" value="1"/>
</dbReference>
<dbReference type="InterPro" id="IPR024586">
    <property type="entry name" value="DnaJ-like_C11_C"/>
</dbReference>
<evidence type="ECO:0000256" key="2">
    <source>
        <dbReference type="SAM" id="MobiDB-lite"/>
    </source>
</evidence>
<dbReference type="SMART" id="SM00271">
    <property type="entry name" value="DnaJ"/>
    <property type="match status" value="1"/>
</dbReference>
<reference evidence="5 6" key="1">
    <citation type="journal article" date="2018" name="MBio">
        <title>Comparative Genomics Reveals the Core Gene Toolbox for the Fungus-Insect Symbiosis.</title>
        <authorList>
            <person name="Wang Y."/>
            <person name="Stata M."/>
            <person name="Wang W."/>
            <person name="Stajich J.E."/>
            <person name="White M.M."/>
            <person name="Moncalvo J.M."/>
        </authorList>
    </citation>
    <scope>NUCLEOTIDE SEQUENCE [LARGE SCALE GENOMIC DNA]</scope>
    <source>
        <strain evidence="5 6">SWE-8-4</strain>
    </source>
</reference>
<feature type="compositionally biased region" description="Polar residues" evidence="2">
    <location>
        <begin position="58"/>
        <end position="67"/>
    </location>
</feature>
<accession>A0A2T9YIV4</accession>
<proteinExistence type="predicted"/>
<dbReference type="InterPro" id="IPR001623">
    <property type="entry name" value="DnaJ_domain"/>
</dbReference>
<dbReference type="PRINTS" id="PR00625">
    <property type="entry name" value="JDOMAIN"/>
</dbReference>
<feature type="compositionally biased region" description="Basic and acidic residues" evidence="2">
    <location>
        <begin position="13"/>
        <end position="33"/>
    </location>
</feature>
<dbReference type="GO" id="GO:0005739">
    <property type="term" value="C:mitochondrion"/>
    <property type="evidence" value="ECO:0007669"/>
    <property type="project" value="GOC"/>
</dbReference>
<name>A0A2T9YIV4_9FUNG</name>
<dbReference type="InterPro" id="IPR036869">
    <property type="entry name" value="J_dom_sf"/>
</dbReference>
<feature type="compositionally biased region" description="Basic residues" evidence="2">
    <location>
        <begin position="1"/>
        <end position="11"/>
    </location>
</feature>
<keyword evidence="3" id="KW-1133">Transmembrane helix</keyword>
<dbReference type="Proteomes" id="UP000245383">
    <property type="component" value="Unassembled WGS sequence"/>
</dbReference>
<dbReference type="PANTHER" id="PTHR44157">
    <property type="entry name" value="DNAJ HOMOLOG SUBFAMILY C MEMBER 11"/>
    <property type="match status" value="1"/>
</dbReference>
<dbReference type="InterPro" id="IPR055225">
    <property type="entry name" value="DNAJC11-like_beta-barrel"/>
</dbReference>
<feature type="transmembrane region" description="Helical" evidence="3">
    <location>
        <begin position="518"/>
        <end position="538"/>
    </location>
</feature>
<evidence type="ECO:0000313" key="5">
    <source>
        <dbReference type="EMBL" id="PVU92245.1"/>
    </source>
</evidence>
<feature type="region of interest" description="Disordered" evidence="2">
    <location>
        <begin position="1"/>
        <end position="79"/>
    </location>
</feature>
<comment type="caution">
    <text evidence="5">The sequence shown here is derived from an EMBL/GenBank/DDBJ whole genome shotgun (WGS) entry which is preliminary data.</text>
</comment>
<keyword evidence="3" id="KW-0812">Transmembrane</keyword>
<dbReference type="AlphaFoldDB" id="A0A2T9YIV4"/>
<gene>
    <name evidence="5" type="ORF">BB561_003951</name>
</gene>
<feature type="domain" description="J" evidence="4">
    <location>
        <begin position="86"/>
        <end position="154"/>
    </location>
</feature>
<evidence type="ECO:0000256" key="3">
    <source>
        <dbReference type="SAM" id="Phobius"/>
    </source>
</evidence>
<dbReference type="InterPro" id="IPR052243">
    <property type="entry name" value="Mito_inner_membrane_organizer"/>
</dbReference>
<keyword evidence="3" id="KW-0472">Membrane</keyword>
<dbReference type="Gene3D" id="1.10.287.110">
    <property type="entry name" value="DnaJ domain"/>
    <property type="match status" value="1"/>
</dbReference>
<evidence type="ECO:0000256" key="1">
    <source>
        <dbReference type="ARBA" id="ARBA00023186"/>
    </source>
</evidence>
<dbReference type="GO" id="GO:0042407">
    <property type="term" value="P:cristae formation"/>
    <property type="evidence" value="ECO:0007669"/>
    <property type="project" value="TreeGrafter"/>
</dbReference>